<gene>
    <name evidence="1" type="ORF">EZS28_052793</name>
</gene>
<evidence type="ECO:0000313" key="1">
    <source>
        <dbReference type="EMBL" id="KAA6337377.1"/>
    </source>
</evidence>
<dbReference type="SUPFAM" id="SSF46785">
    <property type="entry name" value="Winged helix' DNA-binding domain"/>
    <property type="match status" value="1"/>
</dbReference>
<dbReference type="InterPro" id="IPR036388">
    <property type="entry name" value="WH-like_DNA-bd_sf"/>
</dbReference>
<organism evidence="1 2">
    <name type="scientific">Streblomastix strix</name>
    <dbReference type="NCBI Taxonomy" id="222440"/>
    <lineage>
        <taxon>Eukaryota</taxon>
        <taxon>Metamonada</taxon>
        <taxon>Preaxostyla</taxon>
        <taxon>Oxymonadida</taxon>
        <taxon>Streblomastigidae</taxon>
        <taxon>Streblomastix</taxon>
    </lineage>
</organism>
<dbReference type="OrthoDB" id="271448at2759"/>
<protein>
    <submittedName>
        <fullName evidence="1">Uncharacterized protein</fullName>
    </submittedName>
</protein>
<dbReference type="Proteomes" id="UP000324800">
    <property type="component" value="Unassembled WGS sequence"/>
</dbReference>
<sequence length="97" mass="10898">LPTHSESAMCQRILKIVQAKGIDEQARIIEAQYSGQALQGKISGCNVLTIAQQLKISTILAQEYVNSAEMKGIITRDQYEEEIYYWDNIFIGSGKMD</sequence>
<name>A0A5J4RTS6_9EUKA</name>
<dbReference type="InterPro" id="IPR036390">
    <property type="entry name" value="WH_DNA-bd_sf"/>
</dbReference>
<comment type="caution">
    <text evidence="1">The sequence shown here is derived from an EMBL/GenBank/DDBJ whole genome shotgun (WGS) entry which is preliminary data.</text>
</comment>
<feature type="non-terminal residue" evidence="1">
    <location>
        <position position="1"/>
    </location>
</feature>
<dbReference type="Gene3D" id="1.10.10.10">
    <property type="entry name" value="Winged helix-like DNA-binding domain superfamily/Winged helix DNA-binding domain"/>
    <property type="match status" value="1"/>
</dbReference>
<proteinExistence type="predicted"/>
<accession>A0A5J4RTS6</accession>
<reference evidence="1 2" key="1">
    <citation type="submission" date="2019-03" db="EMBL/GenBank/DDBJ databases">
        <title>Single cell metagenomics reveals metabolic interactions within the superorganism composed of flagellate Streblomastix strix and complex community of Bacteroidetes bacteria on its surface.</title>
        <authorList>
            <person name="Treitli S.C."/>
            <person name="Kolisko M."/>
            <person name="Husnik F."/>
            <person name="Keeling P."/>
            <person name="Hampl V."/>
        </authorList>
    </citation>
    <scope>NUCLEOTIDE SEQUENCE [LARGE SCALE GENOMIC DNA]</scope>
    <source>
        <strain evidence="1">ST1C</strain>
    </source>
</reference>
<dbReference type="EMBL" id="SNRW01041433">
    <property type="protein sequence ID" value="KAA6337377.1"/>
    <property type="molecule type" value="Genomic_DNA"/>
</dbReference>
<dbReference type="AlphaFoldDB" id="A0A5J4RTS6"/>
<evidence type="ECO:0000313" key="2">
    <source>
        <dbReference type="Proteomes" id="UP000324800"/>
    </source>
</evidence>